<dbReference type="OrthoDB" id="1074546at2"/>
<organism evidence="2 3">
    <name type="scientific">Tannerella forsythia</name>
    <name type="common">Bacteroides forsythus</name>
    <dbReference type="NCBI Taxonomy" id="28112"/>
    <lineage>
        <taxon>Bacteria</taxon>
        <taxon>Pseudomonadati</taxon>
        <taxon>Bacteroidota</taxon>
        <taxon>Bacteroidia</taxon>
        <taxon>Bacteroidales</taxon>
        <taxon>Tannerellaceae</taxon>
        <taxon>Tannerella</taxon>
    </lineage>
</organism>
<protein>
    <recommendedName>
        <fullName evidence="4">WG repeat-containing protein</fullName>
    </recommendedName>
</protein>
<dbReference type="AlphaFoldDB" id="A0A3P1XF94"/>
<gene>
    <name evidence="2" type="ORF">EII40_13445</name>
</gene>
<dbReference type="Proteomes" id="UP000278609">
    <property type="component" value="Unassembled WGS sequence"/>
</dbReference>
<proteinExistence type="predicted"/>
<feature type="chain" id="PRO_5018209933" description="WG repeat-containing protein" evidence="1">
    <location>
        <begin position="21"/>
        <end position="557"/>
    </location>
</feature>
<evidence type="ECO:0000256" key="1">
    <source>
        <dbReference type="SAM" id="SignalP"/>
    </source>
</evidence>
<sequence length="557" mass="65400">MKKIYSIFLFLFCGMVGINAQKTIPMPDVDAIVYCEEEDCFELYHKVGNNRFVRVFLFFDEEDLKTEGNHSFELVTVEPYMDNKVQSLEDILEGNRKILYVKDLRPFTPDTYLNKTFEVKDGDKWYRREKKNRLVFKFLNRYIVAGQELYFGKHKATRGFSSGIISDDNSKKRWRIYDTDYYIPLVLDFGNNRRVFLITIEGNDIEYILLPMEHGDYMLSRKGICKLVETKKFESTRRDNFDRFWVERFFAPRPVADGKYELINTFAEKVLNAVYDTIICKDRFLIAKDKDRIEIFNLYNHRLELGNIKNAYPCGIGYVEVLNEKGAGYYDEYGKEVFQLPRQYFAVCGTVPQWEYTLTGKKPSHRLIKRSWEAGSADCQTEEFLLTDRTADETVTFINGDTIYSENGNNEYIGARSLYPEYLKVAGNGRFGIVEYAYVQDSFTRPDTVVTNDDGWRTTETVFPPKSIVGRIVLPLVNDSITFGKDGLFYFHNEGKIGIFPRHTTVQYDEIKQHTRSFYHIVRDGRKGWLDIRTNWEYFEDLSQKALNDLETNLLKR</sequence>
<comment type="caution">
    <text evidence="2">The sequence shown here is derived from an EMBL/GenBank/DDBJ whole genome shotgun (WGS) entry which is preliminary data.</text>
</comment>
<accession>A0A3P1XF94</accession>
<name>A0A3P1XF94_TANFO</name>
<dbReference type="RefSeq" id="WP_124752729.1">
    <property type="nucleotide sequence ID" value="NZ_RQYS01000094.1"/>
</dbReference>
<dbReference type="EMBL" id="RQYS01000094">
    <property type="protein sequence ID" value="RRD56896.1"/>
    <property type="molecule type" value="Genomic_DNA"/>
</dbReference>
<evidence type="ECO:0000313" key="3">
    <source>
        <dbReference type="Proteomes" id="UP000278609"/>
    </source>
</evidence>
<evidence type="ECO:0000313" key="2">
    <source>
        <dbReference type="EMBL" id="RRD56896.1"/>
    </source>
</evidence>
<evidence type="ECO:0008006" key="4">
    <source>
        <dbReference type="Google" id="ProtNLM"/>
    </source>
</evidence>
<reference evidence="2 3" key="1">
    <citation type="submission" date="2018-11" db="EMBL/GenBank/DDBJ databases">
        <title>Genomes From Bacteria Associated with the Canine Oral Cavity: a Test Case for Automated Genome-Based Taxonomic Assignment.</title>
        <authorList>
            <person name="Coil D.A."/>
            <person name="Jospin G."/>
            <person name="Darling A.E."/>
            <person name="Wallis C."/>
            <person name="Davis I.J."/>
            <person name="Harris S."/>
            <person name="Eisen J.A."/>
            <person name="Holcombe L.J."/>
            <person name="O'Flynn C."/>
        </authorList>
    </citation>
    <scope>NUCLEOTIDE SEQUENCE [LARGE SCALE GENOMIC DNA]</scope>
    <source>
        <strain evidence="2 3">OH2617_COT-023</strain>
    </source>
</reference>
<keyword evidence="1" id="KW-0732">Signal</keyword>
<feature type="signal peptide" evidence="1">
    <location>
        <begin position="1"/>
        <end position="20"/>
    </location>
</feature>